<dbReference type="InterPro" id="IPR039424">
    <property type="entry name" value="SBP_5"/>
</dbReference>
<organism evidence="5 6">
    <name type="scientific">Sutterella seckii</name>
    <dbReference type="NCBI Taxonomy" id="1944635"/>
    <lineage>
        <taxon>Bacteria</taxon>
        <taxon>Pseudomonadati</taxon>
        <taxon>Pseudomonadota</taxon>
        <taxon>Betaproteobacteria</taxon>
        <taxon>Burkholderiales</taxon>
        <taxon>Sutterellaceae</taxon>
        <taxon>Sutterella</taxon>
    </lineage>
</organism>
<dbReference type="GO" id="GO:0030288">
    <property type="term" value="C:outer membrane-bounded periplasmic space"/>
    <property type="evidence" value="ECO:0007669"/>
    <property type="project" value="UniProtKB-ARBA"/>
</dbReference>
<evidence type="ECO:0000313" key="5">
    <source>
        <dbReference type="EMBL" id="KAB7661647.1"/>
    </source>
</evidence>
<dbReference type="Gene3D" id="3.90.76.10">
    <property type="entry name" value="Dipeptide-binding Protein, Domain 1"/>
    <property type="match status" value="1"/>
</dbReference>
<evidence type="ECO:0000259" key="4">
    <source>
        <dbReference type="Pfam" id="PF00496"/>
    </source>
</evidence>
<dbReference type="Proteomes" id="UP000430564">
    <property type="component" value="Unassembled WGS sequence"/>
</dbReference>
<feature type="domain" description="Solute-binding protein family 5" evidence="4">
    <location>
        <begin position="74"/>
        <end position="426"/>
    </location>
</feature>
<dbReference type="OrthoDB" id="9801799at2"/>
<name>A0A6I1EQK6_9BURK</name>
<feature type="chain" id="PRO_5026335201" evidence="3">
    <location>
        <begin position="29"/>
        <end position="518"/>
    </location>
</feature>
<dbReference type="PIRSF" id="PIRSF002741">
    <property type="entry name" value="MppA"/>
    <property type="match status" value="1"/>
</dbReference>
<evidence type="ECO:0000256" key="3">
    <source>
        <dbReference type="SAM" id="SignalP"/>
    </source>
</evidence>
<dbReference type="InterPro" id="IPR030678">
    <property type="entry name" value="Peptide/Ni-bd"/>
</dbReference>
<dbReference type="PANTHER" id="PTHR30290">
    <property type="entry name" value="PERIPLASMIC BINDING COMPONENT OF ABC TRANSPORTER"/>
    <property type="match status" value="1"/>
</dbReference>
<dbReference type="GO" id="GO:1904680">
    <property type="term" value="F:peptide transmembrane transporter activity"/>
    <property type="evidence" value="ECO:0007669"/>
    <property type="project" value="TreeGrafter"/>
</dbReference>
<evidence type="ECO:0000256" key="1">
    <source>
        <dbReference type="ARBA" id="ARBA00005695"/>
    </source>
</evidence>
<dbReference type="RefSeq" id="WP_152157973.1">
    <property type="nucleotide sequence ID" value="NZ_WEHX01000017.1"/>
</dbReference>
<dbReference type="GO" id="GO:0043190">
    <property type="term" value="C:ATP-binding cassette (ABC) transporter complex"/>
    <property type="evidence" value="ECO:0007669"/>
    <property type="project" value="InterPro"/>
</dbReference>
<dbReference type="GO" id="GO:0015833">
    <property type="term" value="P:peptide transport"/>
    <property type="evidence" value="ECO:0007669"/>
    <property type="project" value="TreeGrafter"/>
</dbReference>
<sequence>MAQFPKAHPSILAGAVIAASLFASQAWASAQHMVVAMPQLPTIIEPQGKNHNPLERVAFSIFETLIHADQKTGELQPGLAVSWTRISPETVEFKLRQGVKFQDGTDFTADDVVFSFGPERFLSDTAPGRPAAVEFLGGLKSVEKVDDYTVRVTMKTPDPLIERRFSARMSEIISEDGWKKAGGWDNWIKHPIGTGPYEIVSFRTGNRLELKRFDGYWGEKAPAEKLSFVEVPELSSRVAGLRSGEFDLITEVPPDQVKPLSKDGRIDVVGGPIDNIYSLVFDDKSNKIMTKELRQAFLYAIDRDLLVEALMGGKTTPANSFQSKTFGDLFIPELDKKLYNPQKARELVKASGYKGQQIVWRIQAGYYTQELTVSQAIAGMLKAVGINVKIEVKENWSQVEAPGATRMINNASLSAYFPDPASQLWRRMKPGAFWDASGYFVHSPEYQKFGDLGKILESSTDPAARKAAWKEMQEVFFTDPLACPIYALPMIYGKQKNVIWEPGTQGALDLSARNLKFK</sequence>
<evidence type="ECO:0000313" key="6">
    <source>
        <dbReference type="Proteomes" id="UP000430564"/>
    </source>
</evidence>
<dbReference type="AlphaFoldDB" id="A0A6I1EQK6"/>
<dbReference type="SUPFAM" id="SSF53850">
    <property type="entry name" value="Periplasmic binding protein-like II"/>
    <property type="match status" value="1"/>
</dbReference>
<dbReference type="PANTHER" id="PTHR30290:SF38">
    <property type="entry name" value="D,D-DIPEPTIDE-BINDING PERIPLASMIC PROTEIN DDPA-RELATED"/>
    <property type="match status" value="1"/>
</dbReference>
<evidence type="ECO:0000256" key="2">
    <source>
        <dbReference type="ARBA" id="ARBA00022729"/>
    </source>
</evidence>
<proteinExistence type="inferred from homology"/>
<dbReference type="EMBL" id="WEHX01000017">
    <property type="protein sequence ID" value="KAB7661647.1"/>
    <property type="molecule type" value="Genomic_DNA"/>
</dbReference>
<gene>
    <name evidence="5" type="ORF">GBM95_04390</name>
</gene>
<comment type="caution">
    <text evidence="5">The sequence shown here is derived from an EMBL/GenBank/DDBJ whole genome shotgun (WGS) entry which is preliminary data.</text>
</comment>
<dbReference type="Gene3D" id="3.40.190.10">
    <property type="entry name" value="Periplasmic binding protein-like II"/>
    <property type="match status" value="1"/>
</dbReference>
<dbReference type="InterPro" id="IPR000914">
    <property type="entry name" value="SBP_5_dom"/>
</dbReference>
<comment type="similarity">
    <text evidence="1">Belongs to the bacterial solute-binding protein 5 family.</text>
</comment>
<reference evidence="5 6" key="1">
    <citation type="submission" date="2019-10" db="EMBL/GenBank/DDBJ databases">
        <title>Genome diversity of Sutterella seckii.</title>
        <authorList>
            <person name="Chaplin A.V."/>
            <person name="Sokolova S.R."/>
            <person name="Mosin K.A."/>
            <person name="Ivanova E.L."/>
            <person name="Kochetkova T.O."/>
            <person name="Goltsov A.Y."/>
            <person name="Trofimov D.Y."/>
            <person name="Efimov B.A."/>
        </authorList>
    </citation>
    <scope>NUCLEOTIDE SEQUENCE [LARGE SCALE GENOMIC DNA]</scope>
    <source>
        <strain evidence="5 6">ASD393</strain>
    </source>
</reference>
<dbReference type="Pfam" id="PF00496">
    <property type="entry name" value="SBP_bac_5"/>
    <property type="match status" value="1"/>
</dbReference>
<accession>A0A6I1EQK6</accession>
<dbReference type="Gene3D" id="3.10.105.10">
    <property type="entry name" value="Dipeptide-binding Protein, Domain 3"/>
    <property type="match status" value="1"/>
</dbReference>
<protein>
    <submittedName>
        <fullName evidence="5">ABC transporter substrate-binding protein</fullName>
    </submittedName>
</protein>
<keyword evidence="2 3" id="KW-0732">Signal</keyword>
<feature type="signal peptide" evidence="3">
    <location>
        <begin position="1"/>
        <end position="28"/>
    </location>
</feature>